<dbReference type="EMBL" id="BAAAOG010000001">
    <property type="protein sequence ID" value="GAA1948680.1"/>
    <property type="molecule type" value="Genomic_DNA"/>
</dbReference>
<accession>A0ABP5BQK2</accession>
<protein>
    <submittedName>
        <fullName evidence="1">Uncharacterized protein</fullName>
    </submittedName>
</protein>
<proteinExistence type="predicted"/>
<comment type="caution">
    <text evidence="1">The sequence shown here is derived from an EMBL/GenBank/DDBJ whole genome shotgun (WGS) entry which is preliminary data.</text>
</comment>
<organism evidence="1 2">
    <name type="scientific">Microbacterium deminutum</name>
    <dbReference type="NCBI Taxonomy" id="344164"/>
    <lineage>
        <taxon>Bacteria</taxon>
        <taxon>Bacillati</taxon>
        <taxon>Actinomycetota</taxon>
        <taxon>Actinomycetes</taxon>
        <taxon>Micrococcales</taxon>
        <taxon>Microbacteriaceae</taxon>
        <taxon>Microbacterium</taxon>
    </lineage>
</organism>
<gene>
    <name evidence="1" type="ORF">GCM10009776_08390</name>
</gene>
<evidence type="ECO:0000313" key="1">
    <source>
        <dbReference type="EMBL" id="GAA1948680.1"/>
    </source>
</evidence>
<sequence>MKRTTWIAIAGGVVAVVAAGAILWGQAAAVPPPITAFPPWYPAEDARGDPPFVDFESHIPCAIDPEPDPACQRVKFGLVLYRDPVTHEPSTYAMSILRVGVSDEREYHEGAWQVTSGTALDSDATVYRLDGVPAHLQNFWAVGDGILLMLDEERMPRVGETAYGYTLNSIPLRTDR</sequence>
<reference evidence="2" key="1">
    <citation type="journal article" date="2019" name="Int. J. Syst. Evol. Microbiol.">
        <title>The Global Catalogue of Microorganisms (GCM) 10K type strain sequencing project: providing services to taxonomists for standard genome sequencing and annotation.</title>
        <authorList>
            <consortium name="The Broad Institute Genomics Platform"/>
            <consortium name="The Broad Institute Genome Sequencing Center for Infectious Disease"/>
            <person name="Wu L."/>
            <person name="Ma J."/>
        </authorList>
    </citation>
    <scope>NUCLEOTIDE SEQUENCE [LARGE SCALE GENOMIC DNA]</scope>
    <source>
        <strain evidence="2">JCM 14901</strain>
    </source>
</reference>
<evidence type="ECO:0000313" key="2">
    <source>
        <dbReference type="Proteomes" id="UP001499933"/>
    </source>
</evidence>
<name>A0ABP5BQK2_9MICO</name>
<keyword evidence="2" id="KW-1185">Reference proteome</keyword>
<dbReference type="Proteomes" id="UP001499933">
    <property type="component" value="Unassembled WGS sequence"/>
</dbReference>
<dbReference type="Gene3D" id="2.40.128.640">
    <property type="match status" value="1"/>
</dbReference>
<dbReference type="RefSeq" id="WP_344091477.1">
    <property type="nucleotide sequence ID" value="NZ_BAAAOG010000001.1"/>
</dbReference>